<gene>
    <name evidence="2" type="ORF">DIURU_003096</name>
</gene>
<dbReference type="RefSeq" id="XP_034012087.1">
    <property type="nucleotide sequence ID" value="XM_034155820.1"/>
</dbReference>
<feature type="compositionally biased region" description="Low complexity" evidence="1">
    <location>
        <begin position="130"/>
        <end position="148"/>
    </location>
</feature>
<protein>
    <submittedName>
        <fullName evidence="2">Uncharacterized protein</fullName>
    </submittedName>
</protein>
<feature type="region of interest" description="Disordered" evidence="1">
    <location>
        <begin position="358"/>
        <end position="498"/>
    </location>
</feature>
<evidence type="ECO:0000256" key="1">
    <source>
        <dbReference type="SAM" id="MobiDB-lite"/>
    </source>
</evidence>
<feature type="region of interest" description="Disordered" evidence="1">
    <location>
        <begin position="1"/>
        <end position="22"/>
    </location>
</feature>
<organism evidence="2 3">
    <name type="scientific">Diutina rugosa</name>
    <name type="common">Yeast</name>
    <name type="synonym">Candida rugosa</name>
    <dbReference type="NCBI Taxonomy" id="5481"/>
    <lineage>
        <taxon>Eukaryota</taxon>
        <taxon>Fungi</taxon>
        <taxon>Dikarya</taxon>
        <taxon>Ascomycota</taxon>
        <taxon>Saccharomycotina</taxon>
        <taxon>Pichiomycetes</taxon>
        <taxon>Debaryomycetaceae</taxon>
        <taxon>Diutina</taxon>
    </lineage>
</organism>
<feature type="compositionally biased region" description="Polar residues" evidence="1">
    <location>
        <begin position="374"/>
        <end position="383"/>
    </location>
</feature>
<feature type="compositionally biased region" description="Low complexity" evidence="1">
    <location>
        <begin position="1"/>
        <end position="21"/>
    </location>
</feature>
<accession>A0A642UP99</accession>
<proteinExistence type="predicted"/>
<dbReference type="AlphaFoldDB" id="A0A642UP99"/>
<dbReference type="GeneID" id="54781747"/>
<dbReference type="EMBL" id="SWFT01000100">
    <property type="protein sequence ID" value="KAA8901731.1"/>
    <property type="molecule type" value="Genomic_DNA"/>
</dbReference>
<name>A0A642UP99_DIURU</name>
<keyword evidence="3" id="KW-1185">Reference proteome</keyword>
<dbReference type="VEuPathDB" id="FungiDB:DIURU_003096"/>
<feature type="compositionally biased region" description="Polar residues" evidence="1">
    <location>
        <begin position="467"/>
        <end position="476"/>
    </location>
</feature>
<feature type="region of interest" description="Disordered" evidence="1">
    <location>
        <begin position="221"/>
        <end position="338"/>
    </location>
</feature>
<feature type="compositionally biased region" description="Polar residues" evidence="1">
    <location>
        <begin position="221"/>
        <end position="236"/>
    </location>
</feature>
<feature type="compositionally biased region" description="Polar residues" evidence="1">
    <location>
        <begin position="243"/>
        <end position="282"/>
    </location>
</feature>
<feature type="region of interest" description="Disordered" evidence="1">
    <location>
        <begin position="114"/>
        <end position="207"/>
    </location>
</feature>
<dbReference type="Proteomes" id="UP000449547">
    <property type="component" value="Unassembled WGS sequence"/>
</dbReference>
<evidence type="ECO:0000313" key="3">
    <source>
        <dbReference type="Proteomes" id="UP000449547"/>
    </source>
</evidence>
<feature type="compositionally biased region" description="Polar residues" evidence="1">
    <location>
        <begin position="162"/>
        <end position="180"/>
    </location>
</feature>
<evidence type="ECO:0000313" key="2">
    <source>
        <dbReference type="EMBL" id="KAA8901731.1"/>
    </source>
</evidence>
<comment type="caution">
    <text evidence="2">The sequence shown here is derived from an EMBL/GenBank/DDBJ whole genome shotgun (WGS) entry which is preliminary data.</text>
</comment>
<feature type="compositionally biased region" description="Low complexity" evidence="1">
    <location>
        <begin position="358"/>
        <end position="368"/>
    </location>
</feature>
<sequence length="498" mass="54398">MARKSSIGVLGSSSRPSSKSLVLRDGYQLDQDEESVIVHLQESNTRYLLHNQALVKERQALQKRLAEIDGKRKDQDKLISDLQQQVNDLKGQLRESHQASMEMLQRFESMMRVQSSEVEQMKQRARLRAQSRGQASSSRSSTTSKPSFVKPPKPVSGRAQLLLTSPTQEEQQCSQASSPMAVSPTHGKRTTTQPARRLDIDTAPSPVRFGSDAVISMEVSSHFSASTPKRQSTPPSQAHEMGSPQQRPRLNQSVSSTSISGSRQIIQSLSNSMAPPEQSQATLPAPNKSADSTSTDTKPPLESSKGSAATDRRPHRRRTKPVNYAPVPLSAKLRRSSSSKFVDAVGENAFEYVISTSGTTTTGKRSGSVAPETVTDTTTSKSIITRERESQSPAITVEAQQYPEGKNKVSSRATAKTAPASIDCDRVESESQQSPDRVSDDPEWAPEDAAPAKRKTRRPNKRPALANVTNTAQSAAASPRVKRTRVARSEPDPFAFEE</sequence>
<feature type="compositionally biased region" description="Basic residues" evidence="1">
    <location>
        <begin position="452"/>
        <end position="461"/>
    </location>
</feature>
<reference evidence="2 3" key="1">
    <citation type="submission" date="2019-07" db="EMBL/GenBank/DDBJ databases">
        <title>Genome assembly of two rare yeast pathogens: Diutina rugosa and Trichomonascus ciferrii.</title>
        <authorList>
            <person name="Mixao V."/>
            <person name="Saus E."/>
            <person name="Hansen A."/>
            <person name="Lass-Flor C."/>
            <person name="Gabaldon T."/>
        </authorList>
    </citation>
    <scope>NUCLEOTIDE SEQUENCE [LARGE SCALE GENOMIC DNA]</scope>
    <source>
        <strain evidence="2 3">CBS 613</strain>
    </source>
</reference>